<protein>
    <submittedName>
        <fullName evidence="1">Uncharacterized protein</fullName>
    </submittedName>
</protein>
<sequence>MYYTNTKAGEGGDHHVSEMCAPLRKLVRGLLKAALSSVWRCVGSRAPGSVQGLNIEESGAAPGSVQGPNVKNTRDVLEEDQNSHAEASGGVGVNEVAQDVTIEETVTKGVDEVIEGANVESINLVGGIFLKFRTFKKLQDFVSMEKMKEEYAAVPLHKAAQPPLSPNRKSRR</sequence>
<dbReference type="Proteomes" id="UP000735302">
    <property type="component" value="Unassembled WGS sequence"/>
</dbReference>
<organism evidence="1 2">
    <name type="scientific">Plakobranchus ocellatus</name>
    <dbReference type="NCBI Taxonomy" id="259542"/>
    <lineage>
        <taxon>Eukaryota</taxon>
        <taxon>Metazoa</taxon>
        <taxon>Spiralia</taxon>
        <taxon>Lophotrochozoa</taxon>
        <taxon>Mollusca</taxon>
        <taxon>Gastropoda</taxon>
        <taxon>Heterobranchia</taxon>
        <taxon>Euthyneura</taxon>
        <taxon>Panpulmonata</taxon>
        <taxon>Sacoglossa</taxon>
        <taxon>Placobranchoidea</taxon>
        <taxon>Plakobranchidae</taxon>
        <taxon>Plakobranchus</taxon>
    </lineage>
</organism>
<evidence type="ECO:0000313" key="2">
    <source>
        <dbReference type="Proteomes" id="UP000735302"/>
    </source>
</evidence>
<keyword evidence="2" id="KW-1185">Reference proteome</keyword>
<gene>
    <name evidence="1" type="ORF">PoB_003976500</name>
</gene>
<reference evidence="1 2" key="1">
    <citation type="journal article" date="2021" name="Elife">
        <title>Chloroplast acquisition without the gene transfer in kleptoplastic sea slugs, Plakobranchus ocellatus.</title>
        <authorList>
            <person name="Maeda T."/>
            <person name="Takahashi S."/>
            <person name="Yoshida T."/>
            <person name="Shimamura S."/>
            <person name="Takaki Y."/>
            <person name="Nagai Y."/>
            <person name="Toyoda A."/>
            <person name="Suzuki Y."/>
            <person name="Arimoto A."/>
            <person name="Ishii H."/>
            <person name="Satoh N."/>
            <person name="Nishiyama T."/>
            <person name="Hasebe M."/>
            <person name="Maruyama T."/>
            <person name="Minagawa J."/>
            <person name="Obokata J."/>
            <person name="Shigenobu S."/>
        </authorList>
    </citation>
    <scope>NUCLEOTIDE SEQUENCE [LARGE SCALE GENOMIC DNA]</scope>
</reference>
<dbReference type="EMBL" id="BLXT01004481">
    <property type="protein sequence ID" value="GFO13260.1"/>
    <property type="molecule type" value="Genomic_DNA"/>
</dbReference>
<accession>A0AAV4B2G7</accession>
<proteinExistence type="predicted"/>
<name>A0AAV4B2G7_9GAST</name>
<evidence type="ECO:0000313" key="1">
    <source>
        <dbReference type="EMBL" id="GFO13260.1"/>
    </source>
</evidence>
<dbReference type="AlphaFoldDB" id="A0AAV4B2G7"/>
<comment type="caution">
    <text evidence="1">The sequence shown here is derived from an EMBL/GenBank/DDBJ whole genome shotgun (WGS) entry which is preliminary data.</text>
</comment>